<dbReference type="Proteomes" id="UP001055811">
    <property type="component" value="Linkage Group LG04"/>
</dbReference>
<keyword evidence="2" id="KW-1185">Reference proteome</keyword>
<reference evidence="1 2" key="2">
    <citation type="journal article" date="2022" name="Mol. Ecol. Resour.">
        <title>The genomes of chicory, endive, great burdock and yacon provide insights into Asteraceae paleo-polyploidization history and plant inulin production.</title>
        <authorList>
            <person name="Fan W."/>
            <person name="Wang S."/>
            <person name="Wang H."/>
            <person name="Wang A."/>
            <person name="Jiang F."/>
            <person name="Liu H."/>
            <person name="Zhao H."/>
            <person name="Xu D."/>
            <person name="Zhang Y."/>
        </authorList>
    </citation>
    <scope>NUCLEOTIDE SEQUENCE [LARGE SCALE GENOMIC DNA]</scope>
    <source>
        <strain evidence="2">cv. Punajuju</strain>
        <tissue evidence="1">Leaves</tissue>
    </source>
</reference>
<reference evidence="2" key="1">
    <citation type="journal article" date="2022" name="Mol. Ecol. Resour.">
        <title>The genomes of chicory, endive, great burdock and yacon provide insights into Asteraceae palaeo-polyploidization history and plant inulin production.</title>
        <authorList>
            <person name="Fan W."/>
            <person name="Wang S."/>
            <person name="Wang H."/>
            <person name="Wang A."/>
            <person name="Jiang F."/>
            <person name="Liu H."/>
            <person name="Zhao H."/>
            <person name="Xu D."/>
            <person name="Zhang Y."/>
        </authorList>
    </citation>
    <scope>NUCLEOTIDE SEQUENCE [LARGE SCALE GENOMIC DNA]</scope>
    <source>
        <strain evidence="2">cv. Punajuju</strain>
    </source>
</reference>
<sequence>MADANEPQVQSEEDKLKYLDFVHHAADYATKAYDYAKDKTGPLKSGVEKIETTLKTVAGPTYDKFRDYNVVALKFVDNKVDRVLPPVVKDATITAKSLSSNVASDLKNVGVVGTAKQLLGKIDPVAEEYAASAWKTLNYIPFVTKVAEAVTPTATLVTEKYNKTLQKTAEGGYQLVSSYLPFVPTEKLARVFAIPEAAAAGPTGGEREVPGGGGEEAAEAPAGGEEGVAEA</sequence>
<evidence type="ECO:0000313" key="2">
    <source>
        <dbReference type="Proteomes" id="UP001055811"/>
    </source>
</evidence>
<dbReference type="EMBL" id="CM042012">
    <property type="protein sequence ID" value="KAI3752523.1"/>
    <property type="molecule type" value="Genomic_DNA"/>
</dbReference>
<evidence type="ECO:0000313" key="1">
    <source>
        <dbReference type="EMBL" id="KAI3752523.1"/>
    </source>
</evidence>
<gene>
    <name evidence="1" type="ORF">L2E82_24557</name>
</gene>
<protein>
    <submittedName>
        <fullName evidence="1">Uncharacterized protein</fullName>
    </submittedName>
</protein>
<name>A0ACB9E1T8_CICIN</name>
<organism evidence="1 2">
    <name type="scientific">Cichorium intybus</name>
    <name type="common">Chicory</name>
    <dbReference type="NCBI Taxonomy" id="13427"/>
    <lineage>
        <taxon>Eukaryota</taxon>
        <taxon>Viridiplantae</taxon>
        <taxon>Streptophyta</taxon>
        <taxon>Embryophyta</taxon>
        <taxon>Tracheophyta</taxon>
        <taxon>Spermatophyta</taxon>
        <taxon>Magnoliopsida</taxon>
        <taxon>eudicotyledons</taxon>
        <taxon>Gunneridae</taxon>
        <taxon>Pentapetalae</taxon>
        <taxon>asterids</taxon>
        <taxon>campanulids</taxon>
        <taxon>Asterales</taxon>
        <taxon>Asteraceae</taxon>
        <taxon>Cichorioideae</taxon>
        <taxon>Cichorieae</taxon>
        <taxon>Cichoriinae</taxon>
        <taxon>Cichorium</taxon>
    </lineage>
</organism>
<accession>A0ACB9E1T8</accession>
<comment type="caution">
    <text evidence="1">The sequence shown here is derived from an EMBL/GenBank/DDBJ whole genome shotgun (WGS) entry which is preliminary data.</text>
</comment>
<proteinExistence type="predicted"/>